<sequence length="128" mass="13898">SSSVVNKRKWSQGFLRLFIIFCIKSGIQAVDFDSIVPLKTGAGASTPPLPQVVTPLQKGNDLDQGGENAALPVTVYSLLSVSGLSLLLPESQKNLKRNIFTLIMHAKSMLMFDREIHFVKLVSRDGGG</sequence>
<keyword evidence="3" id="KW-1185">Reference proteome</keyword>
<protein>
    <submittedName>
        <fullName evidence="2">Uncharacterized protein</fullName>
    </submittedName>
</protein>
<proteinExistence type="predicted"/>
<evidence type="ECO:0000313" key="2">
    <source>
        <dbReference type="EMBL" id="GBO28592.1"/>
    </source>
</evidence>
<organism evidence="2 3">
    <name type="scientific">Araneus ventricosus</name>
    <name type="common">Orbweaver spider</name>
    <name type="synonym">Epeira ventricosa</name>
    <dbReference type="NCBI Taxonomy" id="182803"/>
    <lineage>
        <taxon>Eukaryota</taxon>
        <taxon>Metazoa</taxon>
        <taxon>Ecdysozoa</taxon>
        <taxon>Arthropoda</taxon>
        <taxon>Chelicerata</taxon>
        <taxon>Arachnida</taxon>
        <taxon>Araneae</taxon>
        <taxon>Araneomorphae</taxon>
        <taxon>Entelegynae</taxon>
        <taxon>Araneoidea</taxon>
        <taxon>Araneidae</taxon>
        <taxon>Araneus</taxon>
    </lineage>
</organism>
<evidence type="ECO:0000256" key="1">
    <source>
        <dbReference type="SAM" id="Phobius"/>
    </source>
</evidence>
<feature type="transmembrane region" description="Helical" evidence="1">
    <location>
        <begin position="69"/>
        <end position="88"/>
    </location>
</feature>
<comment type="caution">
    <text evidence="2">The sequence shown here is derived from an EMBL/GenBank/DDBJ whole genome shotgun (WGS) entry which is preliminary data.</text>
</comment>
<keyword evidence="1" id="KW-1133">Transmembrane helix</keyword>
<accession>A0A4Y2VV58</accession>
<feature type="non-terminal residue" evidence="2">
    <location>
        <position position="1"/>
    </location>
</feature>
<dbReference type="AlphaFoldDB" id="A0A4Y2VV58"/>
<dbReference type="Proteomes" id="UP000499080">
    <property type="component" value="Unassembled WGS sequence"/>
</dbReference>
<name>A0A4Y2VV58_ARAVE</name>
<keyword evidence="1" id="KW-0812">Transmembrane</keyword>
<evidence type="ECO:0000313" key="3">
    <source>
        <dbReference type="Proteomes" id="UP000499080"/>
    </source>
</evidence>
<gene>
    <name evidence="2" type="ORF">AVEN_17818_1</name>
</gene>
<reference evidence="2 3" key="1">
    <citation type="journal article" date="2019" name="Sci. Rep.">
        <title>Orb-weaving spider Araneus ventricosus genome elucidates the spidroin gene catalogue.</title>
        <authorList>
            <person name="Kono N."/>
            <person name="Nakamura H."/>
            <person name="Ohtoshi R."/>
            <person name="Moran D.A.P."/>
            <person name="Shinohara A."/>
            <person name="Yoshida Y."/>
            <person name="Fujiwara M."/>
            <person name="Mori M."/>
            <person name="Tomita M."/>
            <person name="Arakawa K."/>
        </authorList>
    </citation>
    <scope>NUCLEOTIDE SEQUENCE [LARGE SCALE GENOMIC DNA]</scope>
</reference>
<keyword evidence="1" id="KW-0472">Membrane</keyword>
<dbReference type="EMBL" id="BGPR01051674">
    <property type="protein sequence ID" value="GBO28592.1"/>
    <property type="molecule type" value="Genomic_DNA"/>
</dbReference>